<reference evidence="1" key="1">
    <citation type="submission" date="2022-07" db="EMBL/GenBank/DDBJ databases">
        <title>Genome Sequence of Xylaria arbuscula.</title>
        <authorList>
            <person name="Buettner E."/>
        </authorList>
    </citation>
    <scope>NUCLEOTIDE SEQUENCE</scope>
    <source>
        <strain evidence="1">VT107</strain>
    </source>
</reference>
<protein>
    <submittedName>
        <fullName evidence="1">Uncharacterized protein</fullName>
    </submittedName>
</protein>
<name>A0A9W8NAQ1_9PEZI</name>
<proteinExistence type="predicted"/>
<evidence type="ECO:0000313" key="2">
    <source>
        <dbReference type="Proteomes" id="UP001148614"/>
    </source>
</evidence>
<accession>A0A9W8NAQ1</accession>
<gene>
    <name evidence="1" type="ORF">NPX13_g7425</name>
</gene>
<sequence>MFHNPGVLTSSAKPKWAVDNDADDPTRMRNDFLLRREERKFCEGKRDMDEISYREEHAGPGDLLLGTEAGWFTLHHRVADDEYDQRLTHTNYQV</sequence>
<dbReference type="Proteomes" id="UP001148614">
    <property type="component" value="Unassembled WGS sequence"/>
</dbReference>
<evidence type="ECO:0000313" key="1">
    <source>
        <dbReference type="EMBL" id="KAJ3565663.1"/>
    </source>
</evidence>
<dbReference type="EMBL" id="JANPWZ010001457">
    <property type="protein sequence ID" value="KAJ3565663.1"/>
    <property type="molecule type" value="Genomic_DNA"/>
</dbReference>
<comment type="caution">
    <text evidence="1">The sequence shown here is derived from an EMBL/GenBank/DDBJ whole genome shotgun (WGS) entry which is preliminary data.</text>
</comment>
<keyword evidence="2" id="KW-1185">Reference proteome</keyword>
<dbReference type="AlphaFoldDB" id="A0A9W8NAQ1"/>
<organism evidence="1 2">
    <name type="scientific">Xylaria arbuscula</name>
    <dbReference type="NCBI Taxonomy" id="114810"/>
    <lineage>
        <taxon>Eukaryota</taxon>
        <taxon>Fungi</taxon>
        <taxon>Dikarya</taxon>
        <taxon>Ascomycota</taxon>
        <taxon>Pezizomycotina</taxon>
        <taxon>Sordariomycetes</taxon>
        <taxon>Xylariomycetidae</taxon>
        <taxon>Xylariales</taxon>
        <taxon>Xylariaceae</taxon>
        <taxon>Xylaria</taxon>
    </lineage>
</organism>